<evidence type="ECO:0000313" key="3">
    <source>
        <dbReference type="EMBL" id="KAG2940342.1"/>
    </source>
</evidence>
<keyword evidence="1" id="KW-0732">Signal</keyword>
<dbReference type="EMBL" id="RCMG01000001">
    <property type="protein sequence ID" value="KAG2869575.1"/>
    <property type="molecule type" value="Genomic_DNA"/>
</dbReference>
<evidence type="ECO:0000313" key="2">
    <source>
        <dbReference type="EMBL" id="KAG2869575.1"/>
    </source>
</evidence>
<organism evidence="2 5">
    <name type="scientific">Phytophthora cactorum</name>
    <dbReference type="NCBI Taxonomy" id="29920"/>
    <lineage>
        <taxon>Eukaryota</taxon>
        <taxon>Sar</taxon>
        <taxon>Stramenopiles</taxon>
        <taxon>Oomycota</taxon>
        <taxon>Peronosporomycetes</taxon>
        <taxon>Peronosporales</taxon>
        <taxon>Peronosporaceae</taxon>
        <taxon>Phytophthora</taxon>
    </lineage>
</organism>
<sequence>MSLVMNVLVYLYVVKFIKVAVDENRACSNFYCNRVGFLVTSRAAENCIEVYCKHFERIDNWSL</sequence>
<reference evidence="2" key="1">
    <citation type="submission" date="2018-10" db="EMBL/GenBank/DDBJ databases">
        <title>Effector identification in a new, highly contiguous assembly of the strawberry crown rot pathogen Phytophthora cactorum.</title>
        <authorList>
            <person name="Armitage A.D."/>
            <person name="Nellist C.F."/>
            <person name="Bates H."/>
            <person name="Vickerstaff R.J."/>
            <person name="Harrison R.J."/>
        </authorList>
    </citation>
    <scope>NUCLEOTIDE SEQUENCE</scope>
    <source>
        <strain evidence="2">15-7</strain>
        <strain evidence="3">4032</strain>
        <strain evidence="4">P415</strain>
    </source>
</reference>
<gene>
    <name evidence="2" type="ORF">PC113_g25</name>
    <name evidence="3" type="ORF">PC115_g2615</name>
    <name evidence="4" type="ORF">PC118_g1676</name>
</gene>
<dbReference type="EMBL" id="RCML01000022">
    <property type="protein sequence ID" value="KAG2997785.1"/>
    <property type="molecule type" value="Genomic_DNA"/>
</dbReference>
<dbReference type="AlphaFoldDB" id="A0A8T1A3A6"/>
<dbReference type="Proteomes" id="UP000735874">
    <property type="component" value="Unassembled WGS sequence"/>
</dbReference>
<accession>A0A8T1A3A6</accession>
<comment type="caution">
    <text evidence="2">The sequence shown here is derived from an EMBL/GenBank/DDBJ whole genome shotgun (WGS) entry which is preliminary data.</text>
</comment>
<protein>
    <submittedName>
        <fullName evidence="2">Uncharacterized protein</fullName>
    </submittedName>
</protein>
<dbReference type="Proteomes" id="UP000697107">
    <property type="component" value="Unassembled WGS sequence"/>
</dbReference>
<feature type="chain" id="PRO_5040097039" evidence="1">
    <location>
        <begin position="23"/>
        <end position="63"/>
    </location>
</feature>
<feature type="signal peptide" evidence="1">
    <location>
        <begin position="1"/>
        <end position="22"/>
    </location>
</feature>
<evidence type="ECO:0000313" key="5">
    <source>
        <dbReference type="Proteomes" id="UP000735874"/>
    </source>
</evidence>
<dbReference type="EMBL" id="RCMI01000039">
    <property type="protein sequence ID" value="KAG2940342.1"/>
    <property type="molecule type" value="Genomic_DNA"/>
</dbReference>
<proteinExistence type="predicted"/>
<dbReference type="Proteomes" id="UP000774804">
    <property type="component" value="Unassembled WGS sequence"/>
</dbReference>
<evidence type="ECO:0000313" key="4">
    <source>
        <dbReference type="EMBL" id="KAG2997785.1"/>
    </source>
</evidence>
<evidence type="ECO:0000256" key="1">
    <source>
        <dbReference type="SAM" id="SignalP"/>
    </source>
</evidence>
<name>A0A8T1A3A6_9STRA</name>